<keyword evidence="4" id="KW-1185">Reference proteome</keyword>
<organism evidence="3 4">
    <name type="scientific">Marivirga sericea</name>
    <dbReference type="NCBI Taxonomy" id="1028"/>
    <lineage>
        <taxon>Bacteria</taxon>
        <taxon>Pseudomonadati</taxon>
        <taxon>Bacteroidota</taxon>
        <taxon>Cytophagia</taxon>
        <taxon>Cytophagales</taxon>
        <taxon>Marivirgaceae</taxon>
        <taxon>Marivirga</taxon>
    </lineage>
</organism>
<accession>A0A1X7LCL4</accession>
<dbReference type="Gene3D" id="3.40.640.10">
    <property type="entry name" value="Type I PLP-dependent aspartate aminotransferase-like (Major domain)"/>
    <property type="match status" value="1"/>
</dbReference>
<keyword evidence="3" id="KW-0456">Lyase</keyword>
<evidence type="ECO:0000313" key="3">
    <source>
        <dbReference type="EMBL" id="SMG51581.1"/>
    </source>
</evidence>
<dbReference type="PANTHER" id="PTHR43586:SF15">
    <property type="entry name" value="BLR3095 PROTEIN"/>
    <property type="match status" value="1"/>
</dbReference>
<proteinExistence type="predicted"/>
<dbReference type="Gene3D" id="3.90.1150.10">
    <property type="entry name" value="Aspartate Aminotransferase, domain 1"/>
    <property type="match status" value="1"/>
</dbReference>
<dbReference type="RefSeq" id="WP_085518912.1">
    <property type="nucleotide sequence ID" value="NZ_FXAW01000010.1"/>
</dbReference>
<protein>
    <submittedName>
        <fullName evidence="3">Selenocysteine lyase/Cysteine desulfurase</fullName>
    </submittedName>
</protein>
<dbReference type="EMBL" id="FXAW01000010">
    <property type="protein sequence ID" value="SMG51581.1"/>
    <property type="molecule type" value="Genomic_DNA"/>
</dbReference>
<name>A0A1X7LCL4_9BACT</name>
<dbReference type="Pfam" id="PF00266">
    <property type="entry name" value="Aminotran_5"/>
    <property type="match status" value="1"/>
</dbReference>
<dbReference type="InterPro" id="IPR000192">
    <property type="entry name" value="Aminotrans_V_dom"/>
</dbReference>
<dbReference type="InterPro" id="IPR015421">
    <property type="entry name" value="PyrdxlP-dep_Trfase_major"/>
</dbReference>
<dbReference type="PANTHER" id="PTHR43586">
    <property type="entry name" value="CYSTEINE DESULFURASE"/>
    <property type="match status" value="1"/>
</dbReference>
<dbReference type="OrthoDB" id="513408at2"/>
<evidence type="ECO:0000313" key="4">
    <source>
        <dbReference type="Proteomes" id="UP000193804"/>
    </source>
</evidence>
<evidence type="ECO:0000256" key="1">
    <source>
        <dbReference type="ARBA" id="ARBA00022898"/>
    </source>
</evidence>
<dbReference type="InterPro" id="IPR015424">
    <property type="entry name" value="PyrdxlP-dep_Trfase"/>
</dbReference>
<dbReference type="InterPro" id="IPR015422">
    <property type="entry name" value="PyrdxlP-dep_Trfase_small"/>
</dbReference>
<feature type="domain" description="Aminotransferase class V" evidence="2">
    <location>
        <begin position="49"/>
        <end position="303"/>
    </location>
</feature>
<dbReference type="Proteomes" id="UP000193804">
    <property type="component" value="Unassembled WGS sequence"/>
</dbReference>
<sequence>MENQKHLFSIPEDMHYLNGAYMSPNLKAVEQAGIAGVMRKTDPTSIQENDFFQPAEEVKTLFGKLINASPKQIALIPSASYGLMNAIRNVPIQSGQHAITVSEEFPSDHLTLRKFCEDHKAELKVIKPPHIIKGRTHGWTKKIVDSINNETAVVVMSSIHWMEGLKFDLKAIGEKCRATNTYFIVDGTQSVGALPMDVKAFHIDALICASYKWLLGPYSSGLAFYSEQFNQGQPIELSWMTRKDGNDFSKLTTYPEEFGDGAMRYNVGEFSNFIALPMLKAALEQILGWGAGNIQDYCFELLTPLRNYLEAKKLEKDEDQMVSAHLYGLFLAENTDLNKLMDDIKAHHIHLSARGNCIRISPNVYNDTDDIQALIEVLDKHL</sequence>
<dbReference type="GO" id="GO:0016829">
    <property type="term" value="F:lyase activity"/>
    <property type="evidence" value="ECO:0007669"/>
    <property type="project" value="UniProtKB-KW"/>
</dbReference>
<reference evidence="4" key="1">
    <citation type="submission" date="2017-04" db="EMBL/GenBank/DDBJ databases">
        <authorList>
            <person name="Varghese N."/>
            <person name="Submissions S."/>
        </authorList>
    </citation>
    <scope>NUCLEOTIDE SEQUENCE [LARGE SCALE GENOMIC DNA]</scope>
    <source>
        <strain evidence="4">DSM 4125</strain>
    </source>
</reference>
<evidence type="ECO:0000259" key="2">
    <source>
        <dbReference type="Pfam" id="PF00266"/>
    </source>
</evidence>
<keyword evidence="1" id="KW-0663">Pyridoxal phosphate</keyword>
<dbReference type="STRING" id="1028.SAMN05661096_03786"/>
<gene>
    <name evidence="3" type="ORF">SAMN05661096_03786</name>
</gene>
<dbReference type="SUPFAM" id="SSF53383">
    <property type="entry name" value="PLP-dependent transferases"/>
    <property type="match status" value="1"/>
</dbReference>
<dbReference type="AlphaFoldDB" id="A0A1X7LCL4"/>